<evidence type="ECO:0000256" key="3">
    <source>
        <dbReference type="ARBA" id="ARBA00010450"/>
    </source>
</evidence>
<dbReference type="Pfam" id="PF02899">
    <property type="entry name" value="Phage_int_SAM_1"/>
    <property type="match status" value="1"/>
</dbReference>
<dbReference type="PANTHER" id="PTHR30349">
    <property type="entry name" value="PHAGE INTEGRASE-RELATED"/>
    <property type="match status" value="1"/>
</dbReference>
<dbReference type="GO" id="GO:0007059">
    <property type="term" value="P:chromosome segregation"/>
    <property type="evidence" value="ECO:0007669"/>
    <property type="project" value="UniProtKB-UniRule"/>
</dbReference>
<dbReference type="Gene3D" id="1.10.150.130">
    <property type="match status" value="1"/>
</dbReference>
<keyword evidence="10 12" id="KW-0233">DNA recombination</keyword>
<comment type="function">
    <text evidence="12">Site-specific tyrosine recombinase, which acts by catalyzing the cutting and rejoining of the recombining DNA molecules. The XerC-XerD complex is essential to convert dimers of the bacterial chromosome into monomers to permit their segregation at cell division. It also contributes to the segregational stability of plasmids.</text>
</comment>
<evidence type="ECO:0000256" key="12">
    <source>
        <dbReference type="HAMAP-Rule" id="MF_01807"/>
    </source>
</evidence>
<evidence type="ECO:0000256" key="9">
    <source>
        <dbReference type="ARBA" id="ARBA00023125"/>
    </source>
</evidence>
<dbReference type="CDD" id="cd00798">
    <property type="entry name" value="INT_XerDC_C"/>
    <property type="match status" value="1"/>
</dbReference>
<dbReference type="PROSITE" id="PS51898">
    <property type="entry name" value="TYR_RECOMBINASE"/>
    <property type="match status" value="1"/>
</dbReference>
<dbReference type="AlphaFoldDB" id="A0AAV3GZ25"/>
<accession>A0AAV3GZ25</accession>
<dbReference type="InterPro" id="IPR011010">
    <property type="entry name" value="DNA_brk_join_enz"/>
</dbReference>
<comment type="caution">
    <text evidence="15">The sequence shown here is derived from an EMBL/GenBank/DDBJ whole genome shotgun (WGS) entry which is preliminary data.</text>
</comment>
<dbReference type="Proteomes" id="UP000006402">
    <property type="component" value="Unassembled WGS sequence"/>
</dbReference>
<dbReference type="GO" id="GO:0051301">
    <property type="term" value="P:cell division"/>
    <property type="evidence" value="ECO:0007669"/>
    <property type="project" value="UniProtKB-UniRule"/>
</dbReference>
<evidence type="ECO:0000256" key="5">
    <source>
        <dbReference type="ARBA" id="ARBA00022490"/>
    </source>
</evidence>
<dbReference type="EMBL" id="AMAH01000026">
    <property type="protein sequence ID" value="EJX55616.1"/>
    <property type="molecule type" value="Genomic_DNA"/>
</dbReference>
<evidence type="ECO:0000256" key="10">
    <source>
        <dbReference type="ARBA" id="ARBA00023172"/>
    </source>
</evidence>
<dbReference type="InterPro" id="IPR002104">
    <property type="entry name" value="Integrase_catalytic"/>
</dbReference>
<dbReference type="GO" id="GO:0005737">
    <property type="term" value="C:cytoplasm"/>
    <property type="evidence" value="ECO:0007669"/>
    <property type="project" value="UniProtKB-SubCell"/>
</dbReference>
<dbReference type="InterPro" id="IPR004107">
    <property type="entry name" value="Integrase_SAM-like_N"/>
</dbReference>
<feature type="active site" evidence="12">
    <location>
        <position position="175"/>
    </location>
</feature>
<evidence type="ECO:0000256" key="2">
    <source>
        <dbReference type="ARBA" id="ARBA00006657"/>
    </source>
</evidence>
<feature type="domain" description="Core-binding (CB)" evidence="14">
    <location>
        <begin position="4"/>
        <end position="90"/>
    </location>
</feature>
<dbReference type="Gene3D" id="1.10.443.10">
    <property type="entry name" value="Intergrase catalytic core"/>
    <property type="match status" value="1"/>
</dbReference>
<evidence type="ECO:0000256" key="4">
    <source>
        <dbReference type="ARBA" id="ARBA00015810"/>
    </source>
</evidence>
<dbReference type="InterPro" id="IPR023009">
    <property type="entry name" value="Tyrosine_recombinase_XerC/XerD"/>
</dbReference>
<keyword evidence="11 12" id="KW-0131">Cell cycle</keyword>
<dbReference type="InterPro" id="IPR011932">
    <property type="entry name" value="Recomb_XerD"/>
</dbReference>
<keyword evidence="7 12" id="KW-0159">Chromosome partition</keyword>
<evidence type="ECO:0000256" key="6">
    <source>
        <dbReference type="ARBA" id="ARBA00022618"/>
    </source>
</evidence>
<dbReference type="PROSITE" id="PS51900">
    <property type="entry name" value="CB"/>
    <property type="match status" value="1"/>
</dbReference>
<dbReference type="InterPro" id="IPR013762">
    <property type="entry name" value="Integrase-like_cat_sf"/>
</dbReference>
<feature type="active site" evidence="12">
    <location>
        <position position="272"/>
    </location>
</feature>
<sequence>MRGIIMKEQINDYLHYLNIERGLSANTRQSYERDLEQYLHFLQEQKIASWQDVDRFLVIRFLEKLHEEKKATATVTRMISSLRRFHQFLRQERITDHDPMQHIDTPKKAQKLPSTLTLTEVEKLIEAPDTTKTLGIRDRAILEVMYATGMRVSELIGLKLGDLHLSLGLVQTVGKGDKERIIPLGDYAIQWLERYLDEARPLLVKDASEMHVFVNNHGKGLSRQGIWKNLKQLVREAGIYKEVTPHTLRHSFATHLLENGADLRTVQELLGHADISTTQIYTHITKKRMTDVYKQHFPRA</sequence>
<dbReference type="NCBIfam" id="NF040815">
    <property type="entry name" value="recomb_XerA_Arch"/>
    <property type="match status" value="1"/>
</dbReference>
<comment type="similarity">
    <text evidence="3 12">Belongs to the 'phage' integrase family. XerD subfamily.</text>
</comment>
<feature type="active site" description="O-(3'-phospho-DNA)-tyrosine intermediate" evidence="12">
    <location>
        <position position="281"/>
    </location>
</feature>
<protein>
    <recommendedName>
        <fullName evidence="4 12">Tyrosine recombinase XerD</fullName>
    </recommendedName>
</protein>
<dbReference type="InterPro" id="IPR011931">
    <property type="entry name" value="Recomb_XerC"/>
</dbReference>
<dbReference type="Pfam" id="PF00589">
    <property type="entry name" value="Phage_integrase"/>
    <property type="match status" value="1"/>
</dbReference>
<gene>
    <name evidence="12" type="primary">xerD</name>
    <name evidence="15" type="ORF">HMPREF1378_00338</name>
</gene>
<dbReference type="GO" id="GO:0006313">
    <property type="term" value="P:DNA transposition"/>
    <property type="evidence" value="ECO:0007669"/>
    <property type="project" value="UniProtKB-UniRule"/>
</dbReference>
<name>A0AAV3GZ25_ENTFC</name>
<keyword evidence="5 12" id="KW-0963">Cytoplasm</keyword>
<keyword evidence="6 12" id="KW-0132">Cell division</keyword>
<evidence type="ECO:0000259" key="14">
    <source>
        <dbReference type="PROSITE" id="PS51900"/>
    </source>
</evidence>
<evidence type="ECO:0000313" key="16">
    <source>
        <dbReference type="Proteomes" id="UP000006402"/>
    </source>
</evidence>
<comment type="subcellular location">
    <subcellularLocation>
        <location evidence="1 12">Cytoplasm</location>
    </subcellularLocation>
</comment>
<dbReference type="PANTHER" id="PTHR30349:SF81">
    <property type="entry name" value="TYROSINE RECOMBINASE XERC"/>
    <property type="match status" value="1"/>
</dbReference>
<dbReference type="GO" id="GO:0009037">
    <property type="term" value="F:tyrosine-based site-specific recombinase activity"/>
    <property type="evidence" value="ECO:0007669"/>
    <property type="project" value="UniProtKB-UniRule"/>
</dbReference>
<dbReference type="InterPro" id="IPR050090">
    <property type="entry name" value="Tyrosine_recombinase_XerCD"/>
</dbReference>
<proteinExistence type="inferred from homology"/>
<reference evidence="15 16" key="1">
    <citation type="submission" date="2012-04" db="EMBL/GenBank/DDBJ databases">
        <authorList>
            <person name="Weinstock G."/>
            <person name="Sodergren E."/>
            <person name="Lobos E.A."/>
            <person name="Fulton L."/>
            <person name="Fulton R."/>
            <person name="Courtney L."/>
            <person name="Fronick C."/>
            <person name="O'Laughlin M."/>
            <person name="Godfrey J."/>
            <person name="Wilson R.M."/>
            <person name="Miner T."/>
            <person name="Farmer C."/>
            <person name="Delehaunty K."/>
            <person name="Cordes M."/>
            <person name="Minx P."/>
            <person name="Tomlinson C."/>
            <person name="Chen J."/>
            <person name="Wollam A."/>
            <person name="Pepin K.H."/>
            <person name="Bhonagiri V."/>
            <person name="Zhang X."/>
            <person name="Suruliraj S."/>
            <person name="Warren W."/>
            <person name="Mitreva M."/>
            <person name="Mardis E.R."/>
            <person name="Wilson R.K."/>
        </authorList>
    </citation>
    <scope>NUCLEOTIDE SEQUENCE [LARGE SCALE GENOMIC DNA]</scope>
    <source>
        <strain evidence="15 16">R496</strain>
    </source>
</reference>
<dbReference type="SUPFAM" id="SSF56349">
    <property type="entry name" value="DNA breaking-rejoining enzymes"/>
    <property type="match status" value="1"/>
</dbReference>
<keyword evidence="8 12" id="KW-0229">DNA integration</keyword>
<dbReference type="InterPro" id="IPR044068">
    <property type="entry name" value="CB"/>
</dbReference>
<dbReference type="NCBIfam" id="NF001399">
    <property type="entry name" value="PRK00283.1"/>
    <property type="match status" value="1"/>
</dbReference>
<feature type="active site" evidence="12">
    <location>
        <position position="246"/>
    </location>
</feature>
<dbReference type="InterPro" id="IPR010998">
    <property type="entry name" value="Integrase_recombinase_N"/>
</dbReference>
<dbReference type="HAMAP" id="MF_01808">
    <property type="entry name" value="Recomb_XerC_XerD"/>
    <property type="match status" value="1"/>
</dbReference>
<comment type="subunit">
    <text evidence="12">Forms a cyclic heterotetrameric complex composed of two molecules of XerC and two molecules of XerD.</text>
</comment>
<evidence type="ECO:0000313" key="15">
    <source>
        <dbReference type="EMBL" id="EJX55616.1"/>
    </source>
</evidence>
<keyword evidence="9 12" id="KW-0238">DNA-binding</keyword>
<dbReference type="NCBIfam" id="TIGR02225">
    <property type="entry name" value="recomb_XerD"/>
    <property type="match status" value="1"/>
</dbReference>
<evidence type="ECO:0000259" key="13">
    <source>
        <dbReference type="PROSITE" id="PS51898"/>
    </source>
</evidence>
<evidence type="ECO:0000256" key="11">
    <source>
        <dbReference type="ARBA" id="ARBA00023306"/>
    </source>
</evidence>
<feature type="domain" description="Tyr recombinase" evidence="13">
    <location>
        <begin position="111"/>
        <end position="294"/>
    </location>
</feature>
<evidence type="ECO:0000256" key="7">
    <source>
        <dbReference type="ARBA" id="ARBA00022829"/>
    </source>
</evidence>
<evidence type="ECO:0000256" key="1">
    <source>
        <dbReference type="ARBA" id="ARBA00004496"/>
    </source>
</evidence>
<dbReference type="GO" id="GO:0003677">
    <property type="term" value="F:DNA binding"/>
    <property type="evidence" value="ECO:0007669"/>
    <property type="project" value="UniProtKB-UniRule"/>
</dbReference>
<evidence type="ECO:0000256" key="8">
    <source>
        <dbReference type="ARBA" id="ARBA00022908"/>
    </source>
</evidence>
<organism evidence="15 16">
    <name type="scientific">Enterococcus faecium R496</name>
    <dbReference type="NCBI Taxonomy" id="1134836"/>
    <lineage>
        <taxon>Bacteria</taxon>
        <taxon>Bacillati</taxon>
        <taxon>Bacillota</taxon>
        <taxon>Bacilli</taxon>
        <taxon>Lactobacillales</taxon>
        <taxon>Enterococcaceae</taxon>
        <taxon>Enterococcus</taxon>
    </lineage>
</organism>
<dbReference type="NCBIfam" id="TIGR02224">
    <property type="entry name" value="recomb_XerC"/>
    <property type="match status" value="1"/>
</dbReference>
<feature type="active site" evidence="12">
    <location>
        <position position="151"/>
    </location>
</feature>
<comment type="similarity">
    <text evidence="2">Belongs to the 'phage' integrase family. XerC subfamily.</text>
</comment>
<feature type="active site" evidence="12">
    <location>
        <position position="249"/>
    </location>
</feature>
<dbReference type="HAMAP" id="MF_01807">
    <property type="entry name" value="Recomb_XerD"/>
    <property type="match status" value="1"/>
</dbReference>